<name>E6PJS4_9ZZZZ</name>
<proteinExistence type="predicted"/>
<accession>E6PJS4</accession>
<reference evidence="3" key="1">
    <citation type="submission" date="2009-10" db="EMBL/GenBank/DDBJ databases">
        <title>Diversity of trophic interactions inside an arsenic-rich microbial ecosystem.</title>
        <authorList>
            <person name="Bertin P.N."/>
            <person name="Heinrich-Salmeron A."/>
            <person name="Pelletier E."/>
            <person name="Goulhen-Chollet F."/>
            <person name="Arsene-Ploetze F."/>
            <person name="Gallien S."/>
            <person name="Calteau A."/>
            <person name="Vallenet D."/>
            <person name="Casiot C."/>
            <person name="Chane-Woon-Ming B."/>
            <person name="Giloteaux L."/>
            <person name="Barakat M."/>
            <person name="Bonnefoy V."/>
            <person name="Bruneel O."/>
            <person name="Chandler M."/>
            <person name="Cleiss J."/>
            <person name="Duran R."/>
            <person name="Elbaz-Poulichet F."/>
            <person name="Fonknechten N."/>
            <person name="Lauga B."/>
            <person name="Mornico D."/>
            <person name="Ortet P."/>
            <person name="Schaeffer C."/>
            <person name="Siguier P."/>
            <person name="Alexander Thil Smith A."/>
            <person name="Van Dorsselaer A."/>
            <person name="Weissenbach J."/>
            <person name="Medigue C."/>
            <person name="Le Paslier D."/>
        </authorList>
    </citation>
    <scope>NUCLEOTIDE SEQUENCE</scope>
</reference>
<dbReference type="SUPFAM" id="SSF50249">
    <property type="entry name" value="Nucleic acid-binding proteins"/>
    <property type="match status" value="1"/>
</dbReference>
<evidence type="ECO:0008006" key="4">
    <source>
        <dbReference type="Google" id="ProtNLM"/>
    </source>
</evidence>
<dbReference type="PROSITE" id="PS50935">
    <property type="entry name" value="SSB"/>
    <property type="match status" value="1"/>
</dbReference>
<dbReference type="InterPro" id="IPR000424">
    <property type="entry name" value="Primosome_PriB/ssb"/>
</dbReference>
<dbReference type="GO" id="GO:0003697">
    <property type="term" value="F:single-stranded DNA binding"/>
    <property type="evidence" value="ECO:0007669"/>
    <property type="project" value="InterPro"/>
</dbReference>
<feature type="compositionally biased region" description="Basic and acidic residues" evidence="2">
    <location>
        <begin position="106"/>
        <end position="129"/>
    </location>
</feature>
<evidence type="ECO:0000256" key="1">
    <source>
        <dbReference type="ARBA" id="ARBA00023125"/>
    </source>
</evidence>
<dbReference type="Gene3D" id="2.40.50.140">
    <property type="entry name" value="Nucleic acid-binding proteins"/>
    <property type="match status" value="1"/>
</dbReference>
<protein>
    <recommendedName>
        <fullName evidence="4">Single-stranded DNA-binding protein</fullName>
    </recommendedName>
</protein>
<dbReference type="InterPro" id="IPR012340">
    <property type="entry name" value="NA-bd_OB-fold"/>
</dbReference>
<feature type="region of interest" description="Disordered" evidence="2">
    <location>
        <begin position="102"/>
        <end position="129"/>
    </location>
</feature>
<organism evidence="3">
    <name type="scientific">mine drainage metagenome</name>
    <dbReference type="NCBI Taxonomy" id="410659"/>
    <lineage>
        <taxon>unclassified sequences</taxon>
        <taxon>metagenomes</taxon>
        <taxon>ecological metagenomes</taxon>
    </lineage>
</organism>
<dbReference type="AlphaFoldDB" id="E6PJS4"/>
<evidence type="ECO:0000256" key="2">
    <source>
        <dbReference type="SAM" id="MobiDB-lite"/>
    </source>
</evidence>
<sequence length="129" mass="13630">MIDALIGGTLHATAEQKTGQAGKPFVVCKVRTPMANGESLFVNVIAFDKAAGAALLALHAGEPVNLAGTLTPKVWTPAQGEPRPVLDMVAHACLTTYAVQRNRKAAHSEGPTKAHTRALEPLDDGRPWE</sequence>
<keyword evidence="1" id="KW-0238">DNA-binding</keyword>
<evidence type="ECO:0000313" key="3">
    <source>
        <dbReference type="EMBL" id="CBH95223.1"/>
    </source>
</evidence>
<comment type="caution">
    <text evidence="3">The sequence shown here is derived from an EMBL/GenBank/DDBJ whole genome shotgun (WGS) entry which is preliminary data.</text>
</comment>
<dbReference type="EMBL" id="CABM01000002">
    <property type="protein sequence ID" value="CBH95223.1"/>
    <property type="molecule type" value="Genomic_DNA"/>
</dbReference>
<gene>
    <name evidence="3" type="ORF">CARN2_0610</name>
</gene>